<dbReference type="OrthoDB" id="528805at2"/>
<feature type="domain" description="HTH cro/C1-type" evidence="5">
    <location>
        <begin position="15"/>
        <end position="69"/>
    </location>
</feature>
<dbReference type="GO" id="GO:0003677">
    <property type="term" value="F:DNA binding"/>
    <property type="evidence" value="ECO:0007669"/>
    <property type="project" value="UniProtKB-KW"/>
</dbReference>
<dbReference type="Pfam" id="PF00717">
    <property type="entry name" value="Peptidase_S24"/>
    <property type="match status" value="1"/>
</dbReference>
<dbReference type="InterPro" id="IPR010982">
    <property type="entry name" value="Lambda_DNA-bd_dom_sf"/>
</dbReference>
<dbReference type="Gene3D" id="2.10.109.10">
    <property type="entry name" value="Umud Fragment, subunit A"/>
    <property type="match status" value="1"/>
</dbReference>
<keyword evidence="2" id="KW-0238">DNA-binding</keyword>
<keyword evidence="7" id="KW-1185">Reference proteome</keyword>
<dbReference type="PROSITE" id="PS50943">
    <property type="entry name" value="HTH_CROC1"/>
    <property type="match status" value="1"/>
</dbReference>
<gene>
    <name evidence="6" type="ORF">F6X53_22730</name>
</gene>
<dbReference type="InterPro" id="IPR039418">
    <property type="entry name" value="LexA-like"/>
</dbReference>
<evidence type="ECO:0000256" key="3">
    <source>
        <dbReference type="ARBA" id="ARBA00023163"/>
    </source>
</evidence>
<evidence type="ECO:0000256" key="2">
    <source>
        <dbReference type="ARBA" id="ARBA00023125"/>
    </source>
</evidence>
<organism evidence="6 7">
    <name type="scientific">Methylobacterium soli</name>
    <dbReference type="NCBI Taxonomy" id="553447"/>
    <lineage>
        <taxon>Bacteria</taxon>
        <taxon>Pseudomonadati</taxon>
        <taxon>Pseudomonadota</taxon>
        <taxon>Alphaproteobacteria</taxon>
        <taxon>Hyphomicrobiales</taxon>
        <taxon>Methylobacteriaceae</taxon>
        <taxon>Methylobacterium</taxon>
    </lineage>
</organism>
<dbReference type="AlphaFoldDB" id="A0A6L3SSK1"/>
<dbReference type="Proteomes" id="UP000474159">
    <property type="component" value="Unassembled WGS sequence"/>
</dbReference>
<dbReference type="PANTHER" id="PTHR40661:SF3">
    <property type="entry name" value="FELS-1 PROPHAGE TRANSCRIPTIONAL REGULATOR"/>
    <property type="match status" value="1"/>
</dbReference>
<dbReference type="CDD" id="cd00093">
    <property type="entry name" value="HTH_XRE"/>
    <property type="match status" value="1"/>
</dbReference>
<keyword evidence="3" id="KW-0804">Transcription</keyword>
<dbReference type="InterPro" id="IPR036286">
    <property type="entry name" value="LexA/Signal_pep-like_sf"/>
</dbReference>
<dbReference type="Gene3D" id="1.10.260.40">
    <property type="entry name" value="lambda repressor-like DNA-binding domains"/>
    <property type="match status" value="1"/>
</dbReference>
<feature type="region of interest" description="Disordered" evidence="4">
    <location>
        <begin position="83"/>
        <end position="108"/>
    </location>
</feature>
<dbReference type="PANTHER" id="PTHR40661">
    <property type="match status" value="1"/>
</dbReference>
<accession>A0A6L3SSK1</accession>
<dbReference type="InterPro" id="IPR015927">
    <property type="entry name" value="Peptidase_S24_S26A/B/C"/>
</dbReference>
<name>A0A6L3SSK1_9HYPH</name>
<evidence type="ECO:0000259" key="5">
    <source>
        <dbReference type="PROSITE" id="PS50943"/>
    </source>
</evidence>
<protein>
    <submittedName>
        <fullName evidence="6">Helix-turn-helix transcriptional regulator</fullName>
    </submittedName>
</protein>
<evidence type="ECO:0000256" key="1">
    <source>
        <dbReference type="ARBA" id="ARBA00023015"/>
    </source>
</evidence>
<evidence type="ECO:0000313" key="7">
    <source>
        <dbReference type="Proteomes" id="UP000474159"/>
    </source>
</evidence>
<sequence>MLIGLGMSTLLGDALRDAREKLKLSKAQLGRDLKISGAAISQWEAGETVPTTHNLLRVAKALRINLNEAPFSQHLHDATSFDEAAGASVRHGEQSEAASSNVREDREAPPFATIQGFSRDVPILGTAVGGDDADFHMNGKESDRAIRPPGLAMVRDLFALRVTNDSMYPAWKDGALFYVNPHRNPVIGDDVVIELHPTEPGEPGKAFMKRLKSRSPSKYVVEQFNPPKEIEFKREDVRHVYRVTPWEEALGFT</sequence>
<evidence type="ECO:0000256" key="4">
    <source>
        <dbReference type="SAM" id="MobiDB-lite"/>
    </source>
</evidence>
<dbReference type="SUPFAM" id="SSF51306">
    <property type="entry name" value="LexA/Signal peptidase"/>
    <property type="match status" value="1"/>
</dbReference>
<keyword evidence="1" id="KW-0805">Transcription regulation</keyword>
<dbReference type="EMBL" id="VZZK01000029">
    <property type="protein sequence ID" value="KAB1076523.1"/>
    <property type="molecule type" value="Genomic_DNA"/>
</dbReference>
<dbReference type="CDD" id="cd06529">
    <property type="entry name" value="S24_LexA-like"/>
    <property type="match status" value="1"/>
</dbReference>
<dbReference type="SMART" id="SM00530">
    <property type="entry name" value="HTH_XRE"/>
    <property type="match status" value="1"/>
</dbReference>
<comment type="caution">
    <text evidence="6">The sequence shown here is derived from an EMBL/GenBank/DDBJ whole genome shotgun (WGS) entry which is preliminary data.</text>
</comment>
<evidence type="ECO:0000313" key="6">
    <source>
        <dbReference type="EMBL" id="KAB1076523.1"/>
    </source>
</evidence>
<dbReference type="InterPro" id="IPR001387">
    <property type="entry name" value="Cro/C1-type_HTH"/>
</dbReference>
<proteinExistence type="predicted"/>
<dbReference type="Pfam" id="PF01381">
    <property type="entry name" value="HTH_3"/>
    <property type="match status" value="1"/>
</dbReference>
<dbReference type="SUPFAM" id="SSF47413">
    <property type="entry name" value="lambda repressor-like DNA-binding domains"/>
    <property type="match status" value="1"/>
</dbReference>
<reference evidence="6 7" key="1">
    <citation type="submission" date="2019-09" db="EMBL/GenBank/DDBJ databases">
        <title>YIM 48816 draft genome.</title>
        <authorList>
            <person name="Jiang L."/>
        </authorList>
    </citation>
    <scope>NUCLEOTIDE SEQUENCE [LARGE SCALE GENOMIC DNA]</scope>
    <source>
        <strain evidence="6 7">YIM 48816</strain>
    </source>
</reference>